<dbReference type="InterPro" id="IPR030395">
    <property type="entry name" value="GP_PDE_dom"/>
</dbReference>
<dbReference type="SUPFAM" id="SSF51695">
    <property type="entry name" value="PLC-like phosphodiesterases"/>
    <property type="match status" value="1"/>
</dbReference>
<name>A0A1H3JS69_9FIRM</name>
<protein>
    <submittedName>
        <fullName evidence="3">Glycerophosphoryl diester phosphodiesterase</fullName>
    </submittedName>
</protein>
<dbReference type="EMBL" id="FNPG01000017">
    <property type="protein sequence ID" value="SDY42787.1"/>
    <property type="molecule type" value="Genomic_DNA"/>
</dbReference>
<organism evidence="3 4">
    <name type="scientific">Lachnobacterium bovis DSM 14045</name>
    <dbReference type="NCBI Taxonomy" id="1122142"/>
    <lineage>
        <taxon>Bacteria</taxon>
        <taxon>Bacillati</taxon>
        <taxon>Bacillota</taxon>
        <taxon>Clostridia</taxon>
        <taxon>Lachnospirales</taxon>
        <taxon>Lachnospiraceae</taxon>
        <taxon>Lachnobacterium</taxon>
    </lineage>
</organism>
<evidence type="ECO:0000259" key="2">
    <source>
        <dbReference type="Pfam" id="PF03009"/>
    </source>
</evidence>
<dbReference type="Pfam" id="PF03009">
    <property type="entry name" value="GDPD"/>
    <property type="match status" value="1"/>
</dbReference>
<feature type="transmembrane region" description="Helical" evidence="1">
    <location>
        <begin position="37"/>
        <end position="55"/>
    </location>
</feature>
<dbReference type="GO" id="GO:0008081">
    <property type="term" value="F:phosphoric diester hydrolase activity"/>
    <property type="evidence" value="ECO:0007669"/>
    <property type="project" value="InterPro"/>
</dbReference>
<sequence length="432" mass="51403">MVCYYVIRVNKLESVLRGDEMKSIFEKKETIIKIAKILLFMIFFLMSMEIVFTLGRNYEKKYYKAQKERAVLQKIETDRFFKINDVMNIIGFKTKNHNIYTGKISGVDVTVFWDITNNFCRKNSYRYDIKRQVKKINGDYYASSKALKDVFMLDFYYKNHEIKYKEVSPQTWYNHTKMIAHAGGAVKTQYNYNSYTNSKEAIIQNYNLGFRVFEFDVYPTSDNKMALVHDWKKFGMKNNTPFSAQQWEKFRGTSLPDFGQSFTTMMYENLLDEMLINKDMYIITDTKSTDFSKDETKIQFEQIYKLAKKKDVHLLERIIPQIYDDDMYDIVMNVYPFKSIIYTTYATKEKADKIIKFVSKHRNIQVITAKFEDKRFGITEVNEIHKKKKYFFNHTIDTFKNYTKARTLGADGVYTNVLNLGDAELYESLEKR</sequence>
<dbReference type="Gene3D" id="3.20.20.190">
    <property type="entry name" value="Phosphatidylinositol (PI) phosphodiesterase"/>
    <property type="match status" value="1"/>
</dbReference>
<evidence type="ECO:0000256" key="1">
    <source>
        <dbReference type="SAM" id="Phobius"/>
    </source>
</evidence>
<dbReference type="GO" id="GO:0006629">
    <property type="term" value="P:lipid metabolic process"/>
    <property type="evidence" value="ECO:0007669"/>
    <property type="project" value="InterPro"/>
</dbReference>
<dbReference type="STRING" id="1122142.SAMN02910414_01551"/>
<evidence type="ECO:0000313" key="3">
    <source>
        <dbReference type="EMBL" id="SDY42787.1"/>
    </source>
</evidence>
<evidence type="ECO:0000313" key="4">
    <source>
        <dbReference type="Proteomes" id="UP000183918"/>
    </source>
</evidence>
<accession>A0A1H3JS69</accession>
<feature type="domain" description="GP-PDE" evidence="2">
    <location>
        <begin position="196"/>
        <end position="417"/>
    </location>
</feature>
<reference evidence="3 4" key="1">
    <citation type="submission" date="2016-10" db="EMBL/GenBank/DDBJ databases">
        <authorList>
            <person name="de Groot N.N."/>
        </authorList>
    </citation>
    <scope>NUCLEOTIDE SEQUENCE [LARGE SCALE GENOMIC DNA]</scope>
    <source>
        <strain evidence="3 4">DSM 14045</strain>
    </source>
</reference>
<keyword evidence="4" id="KW-1185">Reference proteome</keyword>
<dbReference type="AlphaFoldDB" id="A0A1H3JS69"/>
<keyword evidence="1" id="KW-0812">Transmembrane</keyword>
<proteinExistence type="predicted"/>
<keyword evidence="1" id="KW-1133">Transmembrane helix</keyword>
<gene>
    <name evidence="3" type="ORF">SAMN02910414_01551</name>
</gene>
<dbReference type="Proteomes" id="UP000183918">
    <property type="component" value="Unassembled WGS sequence"/>
</dbReference>
<keyword evidence="1" id="KW-0472">Membrane</keyword>
<dbReference type="InterPro" id="IPR017946">
    <property type="entry name" value="PLC-like_Pdiesterase_TIM-brl"/>
</dbReference>